<evidence type="ECO:0008006" key="2">
    <source>
        <dbReference type="Google" id="ProtNLM"/>
    </source>
</evidence>
<evidence type="ECO:0000313" key="1">
    <source>
        <dbReference type="EMBL" id="KOF86168.1"/>
    </source>
</evidence>
<dbReference type="PANTHER" id="PTHR23227:SF83">
    <property type="entry name" value="ENDONUCLEASE_EXONUCLEASE_PHOSPHATASE DOMAIN-CONTAINING PROTEIN"/>
    <property type="match status" value="1"/>
</dbReference>
<dbReference type="InterPro" id="IPR036691">
    <property type="entry name" value="Endo/exonu/phosph_ase_sf"/>
</dbReference>
<dbReference type="STRING" id="37653.A0A0L8HA70"/>
<accession>A0A0L8HA70</accession>
<dbReference type="EMBL" id="KQ418719">
    <property type="protein sequence ID" value="KOF86168.1"/>
    <property type="molecule type" value="Genomic_DNA"/>
</dbReference>
<dbReference type="AlphaFoldDB" id="A0A0L8HA70"/>
<protein>
    <recommendedName>
        <fullName evidence="2">Endonuclease/exonuclease/phosphatase domain-containing protein</fullName>
    </recommendedName>
</protein>
<name>A0A0L8HA70_OCTBM</name>
<proteinExistence type="predicted"/>
<sequence>MTVVLAFEEEVVRVICGYGLQSGRGIAEKEQFFNEMVNEWDLQQVDELVLGISDFNGHVGKRIQRFEGVHGGNGIGKRNLEGRMLLEFCDEKELYVVNMRFRKTEKRKVTFNAGGNETEIDFMLVGRENRKYLRDVKAIPGELQHRLVVADLDKRKVKKHVKREQLRGERCGN</sequence>
<dbReference type="Gene3D" id="3.60.10.10">
    <property type="entry name" value="Endonuclease/exonuclease/phosphatase"/>
    <property type="match status" value="1"/>
</dbReference>
<organism evidence="1">
    <name type="scientific">Octopus bimaculoides</name>
    <name type="common">California two-spotted octopus</name>
    <dbReference type="NCBI Taxonomy" id="37653"/>
    <lineage>
        <taxon>Eukaryota</taxon>
        <taxon>Metazoa</taxon>
        <taxon>Spiralia</taxon>
        <taxon>Lophotrochozoa</taxon>
        <taxon>Mollusca</taxon>
        <taxon>Cephalopoda</taxon>
        <taxon>Coleoidea</taxon>
        <taxon>Octopodiformes</taxon>
        <taxon>Octopoda</taxon>
        <taxon>Incirrata</taxon>
        <taxon>Octopodidae</taxon>
        <taxon>Octopus</taxon>
    </lineage>
</organism>
<dbReference type="PANTHER" id="PTHR23227">
    <property type="entry name" value="BUCENTAUR RELATED"/>
    <property type="match status" value="1"/>
</dbReference>
<dbReference type="OrthoDB" id="6146826at2759"/>
<gene>
    <name evidence="1" type="ORF">OCBIM_22019128mg</name>
</gene>
<dbReference type="InterPro" id="IPR027124">
    <property type="entry name" value="Swc5/CFDP1/2"/>
</dbReference>
<reference evidence="1" key="1">
    <citation type="submission" date="2015-07" db="EMBL/GenBank/DDBJ databases">
        <title>MeaNS - Measles Nucleotide Surveillance Program.</title>
        <authorList>
            <person name="Tran T."/>
            <person name="Druce J."/>
        </authorList>
    </citation>
    <scope>NUCLEOTIDE SEQUENCE</scope>
    <source>
        <strain evidence="1">UCB-OBI-ISO-001</strain>
        <tissue evidence="1">Gonad</tissue>
    </source>
</reference>